<name>A0ACC1MSE6_9PEZI</name>
<reference evidence="1" key="1">
    <citation type="submission" date="2022-10" db="EMBL/GenBank/DDBJ databases">
        <title>Genome Sequence of Xylaria curta.</title>
        <authorList>
            <person name="Buettner E."/>
        </authorList>
    </citation>
    <scope>NUCLEOTIDE SEQUENCE</scope>
    <source>
        <strain evidence="1">Babe10</strain>
    </source>
</reference>
<proteinExistence type="predicted"/>
<comment type="caution">
    <text evidence="1">The sequence shown here is derived from an EMBL/GenBank/DDBJ whole genome shotgun (WGS) entry which is preliminary data.</text>
</comment>
<accession>A0ACC1MSE6</accession>
<dbReference type="Proteomes" id="UP001143856">
    <property type="component" value="Unassembled WGS sequence"/>
</dbReference>
<sequence>MSDALWEQWTTNATTNTETFRHLFHADPDDYVKTFDDYDTFLPPKGVKAGHIFDRFLPHDDIRRKLDQVRGHLVWMPLDYLKDAQMAETGLQVNAWTESVFT</sequence>
<dbReference type="EMBL" id="JAPDGR010003912">
    <property type="protein sequence ID" value="KAJ2969749.1"/>
    <property type="molecule type" value="Genomic_DNA"/>
</dbReference>
<protein>
    <submittedName>
        <fullName evidence="1">Uncharacterized protein</fullName>
    </submittedName>
</protein>
<evidence type="ECO:0000313" key="1">
    <source>
        <dbReference type="EMBL" id="KAJ2969749.1"/>
    </source>
</evidence>
<keyword evidence="2" id="KW-1185">Reference proteome</keyword>
<evidence type="ECO:0000313" key="2">
    <source>
        <dbReference type="Proteomes" id="UP001143856"/>
    </source>
</evidence>
<organism evidence="1 2">
    <name type="scientific">Xylaria curta</name>
    <dbReference type="NCBI Taxonomy" id="42375"/>
    <lineage>
        <taxon>Eukaryota</taxon>
        <taxon>Fungi</taxon>
        <taxon>Dikarya</taxon>
        <taxon>Ascomycota</taxon>
        <taxon>Pezizomycotina</taxon>
        <taxon>Sordariomycetes</taxon>
        <taxon>Xylariomycetidae</taxon>
        <taxon>Xylariales</taxon>
        <taxon>Xylariaceae</taxon>
        <taxon>Xylaria</taxon>
    </lineage>
</organism>
<gene>
    <name evidence="1" type="ORF">NUW58_g9906</name>
</gene>